<comment type="caution">
    <text evidence="2">The sequence shown here is derived from an EMBL/GenBank/DDBJ whole genome shotgun (WGS) entry which is preliminary data.</text>
</comment>
<accession>A0A8S9WSS0</accession>
<reference evidence="2" key="1">
    <citation type="journal article" date="2021" name="Mol. Ecol. Resour.">
        <title>Apolygus lucorum genome provides insights into omnivorousness and mesophyll feeding.</title>
        <authorList>
            <person name="Liu Y."/>
            <person name="Liu H."/>
            <person name="Wang H."/>
            <person name="Huang T."/>
            <person name="Liu B."/>
            <person name="Yang B."/>
            <person name="Yin L."/>
            <person name="Li B."/>
            <person name="Zhang Y."/>
            <person name="Zhang S."/>
            <person name="Jiang F."/>
            <person name="Zhang X."/>
            <person name="Ren Y."/>
            <person name="Wang B."/>
            <person name="Wang S."/>
            <person name="Lu Y."/>
            <person name="Wu K."/>
            <person name="Fan W."/>
            <person name="Wang G."/>
        </authorList>
    </citation>
    <scope>NUCLEOTIDE SEQUENCE</scope>
    <source>
        <strain evidence="2">12Hb</strain>
    </source>
</reference>
<evidence type="ECO:0000313" key="3">
    <source>
        <dbReference type="Proteomes" id="UP000466442"/>
    </source>
</evidence>
<gene>
    <name evidence="2" type="ORF">GE061_006090</name>
</gene>
<keyword evidence="3" id="KW-1185">Reference proteome</keyword>
<evidence type="ECO:0000313" key="2">
    <source>
        <dbReference type="EMBL" id="KAF6199792.1"/>
    </source>
</evidence>
<keyword evidence="1" id="KW-0732">Signal</keyword>
<organism evidence="2 3">
    <name type="scientific">Apolygus lucorum</name>
    <name type="common">Small green plant bug</name>
    <name type="synonym">Lygocoris lucorum</name>
    <dbReference type="NCBI Taxonomy" id="248454"/>
    <lineage>
        <taxon>Eukaryota</taxon>
        <taxon>Metazoa</taxon>
        <taxon>Ecdysozoa</taxon>
        <taxon>Arthropoda</taxon>
        <taxon>Hexapoda</taxon>
        <taxon>Insecta</taxon>
        <taxon>Pterygota</taxon>
        <taxon>Neoptera</taxon>
        <taxon>Paraneoptera</taxon>
        <taxon>Hemiptera</taxon>
        <taxon>Heteroptera</taxon>
        <taxon>Panheteroptera</taxon>
        <taxon>Cimicomorpha</taxon>
        <taxon>Miridae</taxon>
        <taxon>Mirini</taxon>
        <taxon>Apolygus</taxon>
    </lineage>
</organism>
<dbReference type="Proteomes" id="UP000466442">
    <property type="component" value="Unassembled WGS sequence"/>
</dbReference>
<dbReference type="EMBL" id="WIXP02000014">
    <property type="protein sequence ID" value="KAF6199792.1"/>
    <property type="molecule type" value="Genomic_DNA"/>
</dbReference>
<feature type="signal peptide" evidence="1">
    <location>
        <begin position="1"/>
        <end position="20"/>
    </location>
</feature>
<proteinExistence type="predicted"/>
<feature type="chain" id="PRO_5035834187" description="Protein TsetseEP domain-containing protein" evidence="1">
    <location>
        <begin position="21"/>
        <end position="161"/>
    </location>
</feature>
<protein>
    <recommendedName>
        <fullName evidence="4">Protein TsetseEP domain-containing protein</fullName>
    </recommendedName>
</protein>
<evidence type="ECO:0000256" key="1">
    <source>
        <dbReference type="SAM" id="SignalP"/>
    </source>
</evidence>
<name>A0A8S9WSS0_APOLU</name>
<sequence>MNTIHLIVGVCFSLLLQVSCNEEQSEPMDFDSLTTGLSEIVQNLNAAIDKLEQNPIHVRSKRAAELDDCHTLQTQGLPGARESIYGAWNKSMDAAIALTASFNDLRNCASWNIFVSERQRTRHPTSWDALTFCSLTALITEIEMNIRSLATLQPGVLLPSA</sequence>
<dbReference type="AlphaFoldDB" id="A0A8S9WSS0"/>
<evidence type="ECO:0008006" key="4">
    <source>
        <dbReference type="Google" id="ProtNLM"/>
    </source>
</evidence>